<evidence type="ECO:0000256" key="1">
    <source>
        <dbReference type="ARBA" id="ARBA00009986"/>
    </source>
</evidence>
<dbReference type="FunFam" id="3.40.605.10:FF:000004">
    <property type="entry name" value="Aldehyde dehydrogenase"/>
    <property type="match status" value="1"/>
</dbReference>
<dbReference type="PANTHER" id="PTHR43570:SF16">
    <property type="entry name" value="ALDEHYDE DEHYDROGENASE TYPE III, ISOFORM Q"/>
    <property type="match status" value="1"/>
</dbReference>
<protein>
    <submittedName>
        <fullName evidence="9">Aldehyde dehydrogenase</fullName>
    </submittedName>
</protein>
<keyword evidence="3" id="KW-0520">NAD</keyword>
<evidence type="ECO:0000256" key="3">
    <source>
        <dbReference type="ARBA" id="ARBA00023027"/>
    </source>
</evidence>
<evidence type="ECO:0000313" key="10">
    <source>
        <dbReference type="Proteomes" id="UP001211065"/>
    </source>
</evidence>
<dbReference type="PANTHER" id="PTHR43570">
    <property type="entry name" value="ALDEHYDE DEHYDROGENASE"/>
    <property type="match status" value="1"/>
</dbReference>
<dbReference type="Proteomes" id="UP001211065">
    <property type="component" value="Unassembled WGS sequence"/>
</dbReference>
<gene>
    <name evidence="9" type="primary">ALDH3B2_2</name>
    <name evidence="9" type="ORF">HK099_002308</name>
</gene>
<feature type="non-terminal residue" evidence="9">
    <location>
        <position position="786"/>
    </location>
</feature>
<evidence type="ECO:0000256" key="4">
    <source>
        <dbReference type="PROSITE-ProRule" id="PRU10007"/>
    </source>
</evidence>
<dbReference type="InterPro" id="IPR018170">
    <property type="entry name" value="Aldo/ket_reductase_CS"/>
</dbReference>
<evidence type="ECO:0000256" key="2">
    <source>
        <dbReference type="ARBA" id="ARBA00023002"/>
    </source>
</evidence>
<dbReference type="Gene3D" id="3.20.20.100">
    <property type="entry name" value="NADP-dependent oxidoreductase domain"/>
    <property type="match status" value="1"/>
</dbReference>
<dbReference type="InterPro" id="IPR016163">
    <property type="entry name" value="Ald_DH_C"/>
</dbReference>
<feature type="active site" evidence="4">
    <location>
        <position position="223"/>
    </location>
</feature>
<reference evidence="9" key="1">
    <citation type="submission" date="2020-05" db="EMBL/GenBank/DDBJ databases">
        <title>Phylogenomic resolution of chytrid fungi.</title>
        <authorList>
            <person name="Stajich J.E."/>
            <person name="Amses K."/>
            <person name="Simmons R."/>
            <person name="Seto K."/>
            <person name="Myers J."/>
            <person name="Bonds A."/>
            <person name="Quandt C.A."/>
            <person name="Barry K."/>
            <person name="Liu P."/>
            <person name="Grigoriev I."/>
            <person name="Longcore J.E."/>
            <person name="James T.Y."/>
        </authorList>
    </citation>
    <scope>NUCLEOTIDE SEQUENCE</scope>
    <source>
        <strain evidence="9">JEL0476</strain>
    </source>
</reference>
<dbReference type="PROSITE" id="PS00687">
    <property type="entry name" value="ALDEHYDE_DEHYDR_GLU"/>
    <property type="match status" value="1"/>
</dbReference>
<dbReference type="PROSITE" id="PS00062">
    <property type="entry name" value="ALDOKETO_REDUCTASE_2"/>
    <property type="match status" value="1"/>
</dbReference>
<feature type="domain" description="NADP-dependent oxidoreductase" evidence="8">
    <location>
        <begin position="518"/>
        <end position="784"/>
    </location>
</feature>
<dbReference type="InterPro" id="IPR012394">
    <property type="entry name" value="Aldehyde_DH_NAD(P)"/>
</dbReference>
<dbReference type="GO" id="GO:0005737">
    <property type="term" value="C:cytoplasm"/>
    <property type="evidence" value="ECO:0007669"/>
    <property type="project" value="TreeGrafter"/>
</dbReference>
<organism evidence="9 10">
    <name type="scientific">Clydaea vesicula</name>
    <dbReference type="NCBI Taxonomy" id="447962"/>
    <lineage>
        <taxon>Eukaryota</taxon>
        <taxon>Fungi</taxon>
        <taxon>Fungi incertae sedis</taxon>
        <taxon>Chytridiomycota</taxon>
        <taxon>Chytridiomycota incertae sedis</taxon>
        <taxon>Chytridiomycetes</taxon>
        <taxon>Lobulomycetales</taxon>
        <taxon>Lobulomycetaceae</taxon>
        <taxon>Clydaea</taxon>
    </lineage>
</organism>
<keyword evidence="2 5" id="KW-0560">Oxidoreductase</keyword>
<dbReference type="SUPFAM" id="SSF51430">
    <property type="entry name" value="NAD(P)-linked oxidoreductase"/>
    <property type="match status" value="1"/>
</dbReference>
<feature type="signal peptide" evidence="6">
    <location>
        <begin position="1"/>
        <end position="22"/>
    </location>
</feature>
<dbReference type="InterPro" id="IPR015590">
    <property type="entry name" value="Aldehyde_DH_dom"/>
</dbReference>
<dbReference type="InterPro" id="IPR016161">
    <property type="entry name" value="Ald_DH/histidinol_DH"/>
</dbReference>
<dbReference type="Pfam" id="PF00171">
    <property type="entry name" value="Aldedh"/>
    <property type="match status" value="1"/>
</dbReference>
<feature type="domain" description="Aldehyde dehydrogenase" evidence="7">
    <location>
        <begin position="13"/>
        <end position="451"/>
    </location>
</feature>
<evidence type="ECO:0000259" key="7">
    <source>
        <dbReference type="Pfam" id="PF00171"/>
    </source>
</evidence>
<dbReference type="GO" id="GO:0004029">
    <property type="term" value="F:aldehyde dehydrogenase (NAD+) activity"/>
    <property type="evidence" value="ECO:0007669"/>
    <property type="project" value="TreeGrafter"/>
</dbReference>
<proteinExistence type="inferred from homology"/>
<keyword evidence="6" id="KW-0732">Signal</keyword>
<dbReference type="GO" id="GO:0006081">
    <property type="term" value="P:aldehyde metabolic process"/>
    <property type="evidence" value="ECO:0007669"/>
    <property type="project" value="InterPro"/>
</dbReference>
<dbReference type="PROSITE" id="PS00070">
    <property type="entry name" value="ALDEHYDE_DEHYDR_CYS"/>
    <property type="match status" value="1"/>
</dbReference>
<dbReference type="InterPro" id="IPR016160">
    <property type="entry name" value="Ald_DH_CS_CYS"/>
</dbReference>
<dbReference type="SUPFAM" id="SSF53720">
    <property type="entry name" value="ALDH-like"/>
    <property type="match status" value="1"/>
</dbReference>
<evidence type="ECO:0000256" key="5">
    <source>
        <dbReference type="RuleBase" id="RU003345"/>
    </source>
</evidence>
<comment type="caution">
    <text evidence="9">The sequence shown here is derived from an EMBL/GenBank/DDBJ whole genome shotgun (WGS) entry which is preliminary data.</text>
</comment>
<evidence type="ECO:0000256" key="6">
    <source>
        <dbReference type="SAM" id="SignalP"/>
    </source>
</evidence>
<dbReference type="AlphaFoldDB" id="A0AAD5U2T1"/>
<evidence type="ECO:0000313" key="9">
    <source>
        <dbReference type="EMBL" id="KAJ3222454.1"/>
    </source>
</evidence>
<dbReference type="InterPro" id="IPR016162">
    <property type="entry name" value="Ald_DH_N"/>
</dbReference>
<dbReference type="InterPro" id="IPR023210">
    <property type="entry name" value="NADP_OxRdtase_dom"/>
</dbReference>
<dbReference type="InterPro" id="IPR036812">
    <property type="entry name" value="NAD(P)_OxRdtase_dom_sf"/>
</dbReference>
<keyword evidence="10" id="KW-1185">Reference proteome</keyword>
<dbReference type="InterPro" id="IPR029510">
    <property type="entry name" value="Ald_DH_CS_GLU"/>
</dbReference>
<dbReference type="CDD" id="cd19071">
    <property type="entry name" value="AKR_AKR1-5-like"/>
    <property type="match status" value="1"/>
</dbReference>
<accession>A0AAD5U2T1</accession>
<evidence type="ECO:0000259" key="8">
    <source>
        <dbReference type="Pfam" id="PF00248"/>
    </source>
</evidence>
<feature type="chain" id="PRO_5042166724" evidence="6">
    <location>
        <begin position="23"/>
        <end position="786"/>
    </location>
</feature>
<dbReference type="FunFam" id="3.40.309.10:FF:000003">
    <property type="entry name" value="Aldehyde dehydrogenase"/>
    <property type="match status" value="1"/>
</dbReference>
<dbReference type="EMBL" id="JADGJW010000175">
    <property type="protein sequence ID" value="KAJ3222454.1"/>
    <property type="molecule type" value="Genomic_DNA"/>
</dbReference>
<dbReference type="Gene3D" id="3.40.605.10">
    <property type="entry name" value="Aldehyde Dehydrogenase, Chain A, domain 1"/>
    <property type="match status" value="1"/>
</dbReference>
<comment type="similarity">
    <text evidence="1 5">Belongs to the aldehyde dehydrogenase family.</text>
</comment>
<dbReference type="Gene3D" id="3.40.309.10">
    <property type="entry name" value="Aldehyde Dehydrogenase, Chain A, domain 2"/>
    <property type="match status" value="1"/>
</dbReference>
<name>A0AAD5U2T1_9FUNG</name>
<dbReference type="Pfam" id="PF00248">
    <property type="entry name" value="Aldo_ket_red"/>
    <property type="match status" value="1"/>
</dbReference>
<sequence>PTLRLFLLLITMTSQNIPQIYQEVKSNFDKGLSLPLSFRKQQLRKLYNLLEENKELIFEAVKKDLGRPTFEANLGEVVPVQGDVVDALENFEDWAKTEYPSVSLHNKADRCEIRKQPKGVVLIISPWNYPVQLLLAPLVGAISAGCAALLKPSEISKNSAKLLSELIPKYLDQRIYRVILGEVPETTKLLELKFDHIFYTGSTSVGKIVMAAAAKHLTSVTLELGGKSPVIVDKSLTDPEIKTISHRIAWGKFINNGQTCIAPDYVLVHPSKKNVLVEGLKAAVNEYYTSNPEASRDYGRIISLNHHNRLTTLLKKQIETNINSKIILGGKSDPSVLFLEPTIVEGVGMDSKINPLMADEIFGPILPIIEANLEESLKYINQNERPLALYYFGSKKTDIEMVLNSTWSGGCVVNDVLMHFLEPALPFGGTGASGIGSYHFKKSFDAFTHERSTMIRSLGREAANKLRYPPYKDSNTKMMLWVLSKKPKGSIQQLVSRIIRQIVRNFGFIGWVIAVGLKESKTADLVIKAVLNGFRAIDTACQPKHYQEHLVGVAISTLEREFNIPREQLFVQTKFTSIDGQDPNRIPYHKNFSVPEQVKESFSISLKNLKVNYIDSLILHGPLDTVEDTISVWREFESFKTYELVKFIGVSNFYNLEAFKIFFDQCRIKPMFIQNRFYKGTNYDKELRKFCKDSNIIYQSFWSLSANPHILKSKVVDDVLQRLAKVKGKAVTREQVFYRYLMKLDIIPLNGTTNEKHMKEDIEVLEWNDLNGDLTDEEINNISELL</sequence>